<reference evidence="1 2" key="1">
    <citation type="submission" date="2015-09" db="EMBL/GenBank/DDBJ databases">
        <title>Genome announcement of multiple Pseudomonas syringae strains.</title>
        <authorList>
            <person name="Thakur S."/>
            <person name="Wang P.W."/>
            <person name="Gong Y."/>
            <person name="Weir B.S."/>
            <person name="Guttman D.S."/>
        </authorList>
    </citation>
    <scope>NUCLEOTIDE SEQUENCE [LARGE SCALE GENOMIC DNA]</scope>
    <source>
        <strain evidence="1 2">ICMP2802</strain>
    </source>
</reference>
<dbReference type="Proteomes" id="UP000050297">
    <property type="component" value="Unassembled WGS sequence"/>
</dbReference>
<dbReference type="RefSeq" id="WP_004408129.1">
    <property type="nucleotide sequence ID" value="NZ_LGAR01000124.1"/>
</dbReference>
<dbReference type="PATRIC" id="fig|199198.4.peg.3481"/>
<dbReference type="AlphaFoldDB" id="A0A0L8IP89"/>
<comment type="caution">
    <text evidence="1">The sequence shown here is derived from an EMBL/GenBank/DDBJ whole genome shotgun (WGS) entry which is preliminary data.</text>
</comment>
<gene>
    <name evidence="1" type="ORF">ALO91_100799</name>
</gene>
<evidence type="ECO:0000313" key="1">
    <source>
        <dbReference type="EMBL" id="KPW13795.1"/>
    </source>
</evidence>
<protein>
    <submittedName>
        <fullName evidence="1">Uncharacterized protein</fullName>
    </submittedName>
</protein>
<organism evidence="1 2">
    <name type="scientific">Pseudomonas syringae pv. aceris</name>
    <dbReference type="NCBI Taxonomy" id="199198"/>
    <lineage>
        <taxon>Bacteria</taxon>
        <taxon>Pseudomonadati</taxon>
        <taxon>Pseudomonadota</taxon>
        <taxon>Gammaproteobacteria</taxon>
        <taxon>Pseudomonadales</taxon>
        <taxon>Pseudomonadaceae</taxon>
        <taxon>Pseudomonas</taxon>
        <taxon>Pseudomonas syringae</taxon>
    </lineage>
</organism>
<sequence>MHRPPPSPLRCVHTAVHEGRFAASINTQPFKTSSLTGRLTLRSELERAPAQWIWQVIADGKVGNRRATLGLFLDRDLEPGDHDLIDHEQIKVIYNETLHRKNTVYHSAHFQGGRLVLLEGSPCTLRIRGLFSFNMSSINLDVTDGAFDLYCR</sequence>
<name>A0A0L8IP89_PSESX</name>
<evidence type="ECO:0000313" key="2">
    <source>
        <dbReference type="Proteomes" id="UP000050297"/>
    </source>
</evidence>
<proteinExistence type="predicted"/>
<accession>A0A0L8IP89</accession>
<dbReference type="EMBL" id="LJPM01000470">
    <property type="protein sequence ID" value="KPW13795.1"/>
    <property type="molecule type" value="Genomic_DNA"/>
</dbReference>